<keyword evidence="8 11" id="KW-0406">Ion transport</keyword>
<dbReference type="CDD" id="cd18111">
    <property type="entry name" value="ATP-synt_V_A-type_alpha_C"/>
    <property type="match status" value="1"/>
</dbReference>
<dbReference type="GO" id="GO:0042777">
    <property type="term" value="P:proton motive force-driven plasma membrane ATP synthesis"/>
    <property type="evidence" value="ECO:0007669"/>
    <property type="project" value="UniProtKB-UniRule"/>
</dbReference>
<dbReference type="InterPro" id="IPR027417">
    <property type="entry name" value="P-loop_NTPase"/>
</dbReference>
<accession>A0A977K8Y4</accession>
<dbReference type="GO" id="GO:0005886">
    <property type="term" value="C:plasma membrane"/>
    <property type="evidence" value="ECO:0007669"/>
    <property type="project" value="UniProtKB-SubCell"/>
</dbReference>
<dbReference type="InterPro" id="IPR055190">
    <property type="entry name" value="ATP-synt_VA_C"/>
</dbReference>
<dbReference type="Pfam" id="PF02874">
    <property type="entry name" value="ATP-synt_ab_N"/>
    <property type="match status" value="1"/>
</dbReference>
<dbReference type="Pfam" id="PF22919">
    <property type="entry name" value="ATP-synt_VA_C"/>
    <property type="match status" value="1"/>
</dbReference>
<evidence type="ECO:0000256" key="1">
    <source>
        <dbReference type="ARBA" id="ARBA00008936"/>
    </source>
</evidence>
<dbReference type="Proteomes" id="UP001063698">
    <property type="component" value="Chromosome"/>
</dbReference>
<dbReference type="GO" id="GO:0046933">
    <property type="term" value="F:proton-transporting ATP synthase activity, rotational mechanism"/>
    <property type="evidence" value="ECO:0007669"/>
    <property type="project" value="UniProtKB-UniRule"/>
</dbReference>
<dbReference type="InterPro" id="IPR036121">
    <property type="entry name" value="ATPase_F1/V1/A1_a/bsu_N_sf"/>
</dbReference>
<evidence type="ECO:0000256" key="3">
    <source>
        <dbReference type="ARBA" id="ARBA00022475"/>
    </source>
</evidence>
<dbReference type="GO" id="GO:0005524">
    <property type="term" value="F:ATP binding"/>
    <property type="evidence" value="ECO:0007669"/>
    <property type="project" value="UniProtKB-UniRule"/>
</dbReference>
<evidence type="ECO:0000256" key="10">
    <source>
        <dbReference type="ARBA" id="ARBA00023310"/>
    </source>
</evidence>
<comment type="subcellular location">
    <subcellularLocation>
        <location evidence="11">Cell membrane</location>
        <topology evidence="11">Peripheral membrane protein</topology>
    </subcellularLocation>
</comment>
<evidence type="ECO:0000256" key="11">
    <source>
        <dbReference type="HAMAP-Rule" id="MF_00309"/>
    </source>
</evidence>
<dbReference type="FunFam" id="2.40.30.20:FF:000002">
    <property type="entry name" value="V-type proton ATPase catalytic subunit A"/>
    <property type="match status" value="1"/>
</dbReference>
<dbReference type="KEGG" id="ipc:IPA_00830"/>
<dbReference type="FunFam" id="2.40.50.100:FF:000008">
    <property type="entry name" value="V-type proton ATPase catalytic subunit A"/>
    <property type="match status" value="1"/>
</dbReference>
<evidence type="ECO:0000256" key="4">
    <source>
        <dbReference type="ARBA" id="ARBA00022741"/>
    </source>
</evidence>
<evidence type="ECO:0000256" key="5">
    <source>
        <dbReference type="ARBA" id="ARBA00022781"/>
    </source>
</evidence>
<evidence type="ECO:0000256" key="7">
    <source>
        <dbReference type="ARBA" id="ARBA00022967"/>
    </source>
</evidence>
<keyword evidence="7 11" id="KW-1278">Translocase</keyword>
<dbReference type="AlphaFoldDB" id="A0A977K8Y4"/>
<dbReference type="SUPFAM" id="SSF50615">
    <property type="entry name" value="N-terminal domain of alpha and beta subunits of F1 ATP synthase"/>
    <property type="match status" value="1"/>
</dbReference>
<dbReference type="Gene3D" id="2.40.50.100">
    <property type="match status" value="1"/>
</dbReference>
<dbReference type="Pfam" id="PF16886">
    <property type="entry name" value="ATP-synt_ab_Xtn"/>
    <property type="match status" value="1"/>
</dbReference>
<comment type="function">
    <text evidence="11">Component of the A-type ATP synthase that produces ATP from ADP in the presence of a proton gradient across the membrane. The A chain is the catalytic subunit.</text>
</comment>
<feature type="domain" description="AAA+ ATPase" evidence="12">
    <location>
        <begin position="251"/>
        <end position="445"/>
    </location>
</feature>
<dbReference type="InterPro" id="IPR024034">
    <property type="entry name" value="ATPase_F1/V1_b/a_C"/>
</dbReference>
<dbReference type="InterPro" id="IPR004100">
    <property type="entry name" value="ATPase_F1/V1/A1_a/bsu_N"/>
</dbReference>
<evidence type="ECO:0000259" key="12">
    <source>
        <dbReference type="SMART" id="SM00382"/>
    </source>
</evidence>
<evidence type="ECO:0000256" key="2">
    <source>
        <dbReference type="ARBA" id="ARBA00022448"/>
    </source>
</evidence>
<gene>
    <name evidence="11" type="primary">atpA</name>
    <name evidence="13" type="ORF">IPA_00830</name>
</gene>
<keyword evidence="5 11" id="KW-0375">Hydrogen ion transport</keyword>
<dbReference type="InterPro" id="IPR031686">
    <property type="entry name" value="ATP-synth_a_Xtn"/>
</dbReference>
<dbReference type="Pfam" id="PF00006">
    <property type="entry name" value="ATP-synt_ab"/>
    <property type="match status" value="1"/>
</dbReference>
<keyword evidence="2 11" id="KW-0813">Transport</keyword>
<dbReference type="SUPFAM" id="SSF47917">
    <property type="entry name" value="C-terminal domain of alpha and beta subunits of F1 ATP synthase"/>
    <property type="match status" value="1"/>
</dbReference>
<proteinExistence type="inferred from homology"/>
<dbReference type="CDD" id="cd18119">
    <property type="entry name" value="ATP-synt_V_A-type_alpha_N"/>
    <property type="match status" value="1"/>
</dbReference>
<dbReference type="NCBIfam" id="NF003220">
    <property type="entry name" value="PRK04192.1"/>
    <property type="match status" value="1"/>
</dbReference>
<dbReference type="InterPro" id="IPR022878">
    <property type="entry name" value="V-ATPase_asu"/>
</dbReference>
<dbReference type="InterPro" id="IPR000194">
    <property type="entry name" value="ATPase_F1/V1/A1_a/bsu_nucl-bd"/>
</dbReference>
<dbReference type="PANTHER" id="PTHR43607">
    <property type="entry name" value="V-TYPE PROTON ATPASE CATALYTIC SUBUNIT A"/>
    <property type="match status" value="1"/>
</dbReference>
<organism evidence="13 14">
    <name type="scientific">Ignicoccus pacificus DSM 13166</name>
    <dbReference type="NCBI Taxonomy" id="940294"/>
    <lineage>
        <taxon>Archaea</taxon>
        <taxon>Thermoproteota</taxon>
        <taxon>Thermoprotei</taxon>
        <taxon>Desulfurococcales</taxon>
        <taxon>Desulfurococcaceae</taxon>
        <taxon>Ignicoccus</taxon>
    </lineage>
</organism>
<dbReference type="HAMAP" id="MF_00309">
    <property type="entry name" value="ATP_synth_A_arch"/>
    <property type="match status" value="1"/>
</dbReference>
<dbReference type="PANTHER" id="PTHR43607:SF1">
    <property type="entry name" value="H(+)-TRANSPORTING TWO-SECTOR ATPASE"/>
    <property type="match status" value="1"/>
</dbReference>
<dbReference type="SUPFAM" id="SSF52540">
    <property type="entry name" value="P-loop containing nucleoside triphosphate hydrolases"/>
    <property type="match status" value="1"/>
</dbReference>
<keyword evidence="14" id="KW-1185">Reference proteome</keyword>
<dbReference type="InterPro" id="IPR003593">
    <property type="entry name" value="AAA+_ATPase"/>
</dbReference>
<keyword evidence="3 11" id="KW-1003">Cell membrane</keyword>
<keyword evidence="6 11" id="KW-0067">ATP-binding</keyword>
<dbReference type="Gene3D" id="1.10.1140.10">
    <property type="entry name" value="Bovine Mitochondrial F1-atpase, Atp Synthase Beta Chain, Chain D, domain 3"/>
    <property type="match status" value="1"/>
</dbReference>
<evidence type="ECO:0000256" key="6">
    <source>
        <dbReference type="ARBA" id="ARBA00022840"/>
    </source>
</evidence>
<keyword evidence="9 11" id="KW-0472">Membrane</keyword>
<keyword evidence="10 11" id="KW-0066">ATP synthesis</keyword>
<evidence type="ECO:0000313" key="14">
    <source>
        <dbReference type="Proteomes" id="UP001063698"/>
    </source>
</evidence>
<evidence type="ECO:0000313" key="13">
    <source>
        <dbReference type="EMBL" id="UXD21172.1"/>
    </source>
</evidence>
<dbReference type="Gene3D" id="2.40.30.20">
    <property type="match status" value="1"/>
</dbReference>
<dbReference type="PROSITE" id="PS00152">
    <property type="entry name" value="ATPASE_ALPHA_BETA"/>
    <property type="match status" value="1"/>
</dbReference>
<dbReference type="GO" id="GO:0046961">
    <property type="term" value="F:proton-transporting ATPase activity, rotational mechanism"/>
    <property type="evidence" value="ECO:0007669"/>
    <property type="project" value="InterPro"/>
</dbReference>
<reference evidence="13" key="1">
    <citation type="submission" date="2013-11" db="EMBL/GenBank/DDBJ databases">
        <title>Comparative genomics of Ignicoccus.</title>
        <authorList>
            <person name="Podar M."/>
        </authorList>
    </citation>
    <scope>NUCLEOTIDE SEQUENCE</scope>
    <source>
        <strain evidence="13">DSM 13166</strain>
    </source>
</reference>
<dbReference type="InterPro" id="IPR020003">
    <property type="entry name" value="ATPase_a/bsu_AS"/>
</dbReference>
<sequence length="614" mass="68782">MLNCEVRESVLRSGLPTSEEVRIMAVKGKVLRVRGPVVIAENMQGVQMYEVVEVGKEGLVGEVTRITGDKAVIQVYEDTTGITPGEPVVGTGSPFSVELGPGLLSHIFDGILRPLESIYDVAKSPFIRRGIKVPSLDRNKKWSWTPNPELKPGDKVSGGDILGTVPETELIEHKVMVPPGIRGTLKEIAPPGEYTIEDTIAVLEHEGKKIELKMYHKWPIRKPRPVIEKFEPTTPLITGVRVLDTLFPMAKGGTGAIPGPFGSGKTVTLRTLAAWSDARVVIYVGCGERGNEMTDVLVNFPHYKDPWSGKPLMDRTILVANTSNMPVAAREASIYVGVTLAEYYRDMGYDSLLIADSTSRWAEALRDIAGRMEEMPAEEGFPPYLASRLAEYYERAGRARIPGKPERIGSVTIASAVSPPGGDFSEPVTSHTRRFVRVFWALDASLAYARHYPAINWLTSYSLYVDTVQKWWHENIDPRWREYRDEMMNILLREDELKEIVRLVGPESLSEPDKLIIETARIIKEGFLQQNAFDPIDAFCAPRKQFIMMKIIIDFYRKARDLVNAGVPVAKIREATKEEIAELIRSRYTVKNDELDKLEALYERLMQKLASLTA</sequence>
<dbReference type="Gene3D" id="3.40.50.300">
    <property type="entry name" value="P-loop containing nucleotide triphosphate hydrolases"/>
    <property type="match status" value="1"/>
</dbReference>
<protein>
    <recommendedName>
        <fullName evidence="11">A-type ATP synthase subunit A</fullName>
        <ecNumber evidence="11">7.1.2.2</ecNumber>
    </recommendedName>
</protein>
<comment type="catalytic activity">
    <reaction evidence="11">
        <text>ATP + H2O + 4 H(+)(in) = ADP + phosphate + 5 H(+)(out)</text>
        <dbReference type="Rhea" id="RHEA:57720"/>
        <dbReference type="ChEBI" id="CHEBI:15377"/>
        <dbReference type="ChEBI" id="CHEBI:15378"/>
        <dbReference type="ChEBI" id="CHEBI:30616"/>
        <dbReference type="ChEBI" id="CHEBI:43474"/>
        <dbReference type="ChEBI" id="CHEBI:456216"/>
        <dbReference type="EC" id="7.1.2.2"/>
    </reaction>
</comment>
<dbReference type="FunFam" id="1.10.1140.10:FF:000002">
    <property type="entry name" value="V-type proton ATPase catalytic subunit A"/>
    <property type="match status" value="1"/>
</dbReference>
<dbReference type="InterPro" id="IPR023366">
    <property type="entry name" value="ATP_synth_asu-like_sf"/>
</dbReference>
<dbReference type="EMBL" id="CP006868">
    <property type="protein sequence ID" value="UXD21172.1"/>
    <property type="molecule type" value="Genomic_DNA"/>
</dbReference>
<keyword evidence="4 11" id="KW-0547">Nucleotide-binding</keyword>
<dbReference type="EC" id="7.1.2.2" evidence="11"/>
<name>A0A977K8Y4_9CREN</name>
<dbReference type="SMART" id="SM00382">
    <property type="entry name" value="AAA"/>
    <property type="match status" value="1"/>
</dbReference>
<evidence type="ECO:0000256" key="9">
    <source>
        <dbReference type="ARBA" id="ARBA00023136"/>
    </source>
</evidence>
<evidence type="ECO:0000256" key="8">
    <source>
        <dbReference type="ARBA" id="ARBA00023065"/>
    </source>
</evidence>
<comment type="subunit">
    <text evidence="11">Has multiple subunits with at least A(3), B(3), C, D, E, F, H, I and proteolipid K(x).</text>
</comment>
<feature type="binding site" evidence="11">
    <location>
        <begin position="259"/>
        <end position="266"/>
    </location>
    <ligand>
        <name>ATP</name>
        <dbReference type="ChEBI" id="CHEBI:30616"/>
    </ligand>
</feature>
<dbReference type="CDD" id="cd01134">
    <property type="entry name" value="V_A-ATPase_A"/>
    <property type="match status" value="1"/>
</dbReference>
<comment type="similarity">
    <text evidence="1 11">Belongs to the ATPase alpha/beta chains family.</text>
</comment>